<dbReference type="RefSeq" id="WP_266597913.1">
    <property type="nucleotide sequence ID" value="NZ_JAPHNL010000068.1"/>
</dbReference>
<feature type="region of interest" description="Disordered" evidence="1">
    <location>
        <begin position="1"/>
        <end position="31"/>
    </location>
</feature>
<accession>A0ABT3TTP5</accession>
<proteinExistence type="predicted"/>
<sequence>MGWTHNYSDAARTRRPATTPGPSRKGAPREYAVLGPRLGIPRILRRRARWMSARLRHQTGR</sequence>
<comment type="caution">
    <text evidence="2">The sequence shown here is derived from an EMBL/GenBank/DDBJ whole genome shotgun (WGS) entry which is preliminary data.</text>
</comment>
<keyword evidence="3" id="KW-1185">Reference proteome</keyword>
<reference evidence="2" key="1">
    <citation type="submission" date="2022-10" db="EMBL/GenBank/DDBJ databases">
        <title>Streptomyces beihaiensis sp. nov., a chitin degrading actinobacterium, isolated from shrimp pond soil.</title>
        <authorList>
            <person name="Xie J."/>
            <person name="Shen N."/>
        </authorList>
    </citation>
    <scope>NUCLEOTIDE SEQUENCE</scope>
    <source>
        <strain evidence="2">GXMU-J5</strain>
    </source>
</reference>
<evidence type="ECO:0000313" key="2">
    <source>
        <dbReference type="EMBL" id="MCX3059817.1"/>
    </source>
</evidence>
<evidence type="ECO:0000256" key="1">
    <source>
        <dbReference type="SAM" id="MobiDB-lite"/>
    </source>
</evidence>
<gene>
    <name evidence="2" type="ORF">OFY01_08595</name>
</gene>
<dbReference type="EMBL" id="JAPHNL010000068">
    <property type="protein sequence ID" value="MCX3059817.1"/>
    <property type="molecule type" value="Genomic_DNA"/>
</dbReference>
<protein>
    <submittedName>
        <fullName evidence="2">Uncharacterized protein</fullName>
    </submittedName>
</protein>
<name>A0ABT3TTP5_9ACTN</name>
<organism evidence="2 3">
    <name type="scientific">Streptomyces beihaiensis</name>
    <dbReference type="NCBI Taxonomy" id="2984495"/>
    <lineage>
        <taxon>Bacteria</taxon>
        <taxon>Bacillati</taxon>
        <taxon>Actinomycetota</taxon>
        <taxon>Actinomycetes</taxon>
        <taxon>Kitasatosporales</taxon>
        <taxon>Streptomycetaceae</taxon>
        <taxon>Streptomyces</taxon>
    </lineage>
</organism>
<evidence type="ECO:0000313" key="3">
    <source>
        <dbReference type="Proteomes" id="UP001163064"/>
    </source>
</evidence>
<dbReference type="Proteomes" id="UP001163064">
    <property type="component" value="Unassembled WGS sequence"/>
</dbReference>